<feature type="region of interest" description="Disordered" evidence="1">
    <location>
        <begin position="65"/>
        <end position="93"/>
    </location>
</feature>
<accession>A0A8D8BNI9</accession>
<dbReference type="AlphaFoldDB" id="A0A8D8BNI9"/>
<organism evidence="2">
    <name type="scientific">Culex pipiens</name>
    <name type="common">House mosquito</name>
    <dbReference type="NCBI Taxonomy" id="7175"/>
    <lineage>
        <taxon>Eukaryota</taxon>
        <taxon>Metazoa</taxon>
        <taxon>Ecdysozoa</taxon>
        <taxon>Arthropoda</taxon>
        <taxon>Hexapoda</taxon>
        <taxon>Insecta</taxon>
        <taxon>Pterygota</taxon>
        <taxon>Neoptera</taxon>
        <taxon>Endopterygota</taxon>
        <taxon>Diptera</taxon>
        <taxon>Nematocera</taxon>
        <taxon>Culicoidea</taxon>
        <taxon>Culicidae</taxon>
        <taxon>Culicinae</taxon>
        <taxon>Culicini</taxon>
        <taxon>Culex</taxon>
        <taxon>Culex</taxon>
    </lineage>
</organism>
<name>A0A8D8BNI9_CULPI</name>
<protein>
    <submittedName>
        <fullName evidence="2">(northern house mosquito) hypothetical protein</fullName>
    </submittedName>
</protein>
<evidence type="ECO:0000256" key="1">
    <source>
        <dbReference type="SAM" id="MobiDB-lite"/>
    </source>
</evidence>
<reference evidence="2" key="1">
    <citation type="submission" date="2021-05" db="EMBL/GenBank/DDBJ databases">
        <authorList>
            <person name="Alioto T."/>
            <person name="Alioto T."/>
            <person name="Gomez Garrido J."/>
        </authorList>
    </citation>
    <scope>NUCLEOTIDE SEQUENCE</scope>
</reference>
<evidence type="ECO:0000313" key="2">
    <source>
        <dbReference type="EMBL" id="CAG6477663.1"/>
    </source>
</evidence>
<sequence>MSDTLEFNGGSSGSLSFNRYFLVREYSSSRVFGDIRFFLAGCFGDPFPDLLTFAFLVATTLSSLPDPSPLGSSSSSSSSTSADSSPSDSVPPFFFLSPSPGSHSSSLAEKSAPLSSTSLSKSSSLLAGGVATFFFTVTLRRARFITTGKTRTQNTGKHKKKYNKRRSFTSHHYAQLALQDVLCCENM</sequence>
<proteinExistence type="predicted"/>
<dbReference type="EMBL" id="HBUE01081409">
    <property type="protein sequence ID" value="CAG6477663.1"/>
    <property type="molecule type" value="Transcribed_RNA"/>
</dbReference>